<organism evidence="1 2">
    <name type="scientific">Zophobas morio</name>
    <dbReference type="NCBI Taxonomy" id="2755281"/>
    <lineage>
        <taxon>Eukaryota</taxon>
        <taxon>Metazoa</taxon>
        <taxon>Ecdysozoa</taxon>
        <taxon>Arthropoda</taxon>
        <taxon>Hexapoda</taxon>
        <taxon>Insecta</taxon>
        <taxon>Pterygota</taxon>
        <taxon>Neoptera</taxon>
        <taxon>Endopterygota</taxon>
        <taxon>Coleoptera</taxon>
        <taxon>Polyphaga</taxon>
        <taxon>Cucujiformia</taxon>
        <taxon>Tenebrionidae</taxon>
        <taxon>Zophobas</taxon>
    </lineage>
</organism>
<name>A0AA38M0Y0_9CUCU</name>
<gene>
    <name evidence="1" type="ORF">Zmor_016430</name>
</gene>
<accession>A0AA38M0Y0</accession>
<evidence type="ECO:0000313" key="2">
    <source>
        <dbReference type="Proteomes" id="UP001168821"/>
    </source>
</evidence>
<protein>
    <submittedName>
        <fullName evidence="1">Uncharacterized protein</fullName>
    </submittedName>
</protein>
<sequence>MRPFYKERQPLPLLFDKSPNYEERVYNLKSIGFIAVSVESKEKREDRNLSYKCVICGDPTSLCPALKARVKGLPALIARGSTFKS</sequence>
<reference evidence="1" key="1">
    <citation type="journal article" date="2023" name="G3 (Bethesda)">
        <title>Whole genome assemblies of Zophobas morio and Tenebrio molitor.</title>
        <authorList>
            <person name="Kaur S."/>
            <person name="Stinson S.A."/>
            <person name="diCenzo G.C."/>
        </authorList>
    </citation>
    <scope>NUCLEOTIDE SEQUENCE</scope>
    <source>
        <strain evidence="1">QUZm001</strain>
    </source>
</reference>
<comment type="caution">
    <text evidence="1">The sequence shown here is derived from an EMBL/GenBank/DDBJ whole genome shotgun (WGS) entry which is preliminary data.</text>
</comment>
<proteinExistence type="predicted"/>
<dbReference type="EMBL" id="JALNTZ010000423">
    <property type="protein sequence ID" value="KAJ3634493.1"/>
    <property type="molecule type" value="Genomic_DNA"/>
</dbReference>
<keyword evidence="2" id="KW-1185">Reference proteome</keyword>
<dbReference type="Proteomes" id="UP001168821">
    <property type="component" value="Unassembled WGS sequence"/>
</dbReference>
<evidence type="ECO:0000313" key="1">
    <source>
        <dbReference type="EMBL" id="KAJ3634493.1"/>
    </source>
</evidence>
<dbReference type="AlphaFoldDB" id="A0AA38M0Y0"/>